<gene>
    <name evidence="2" type="ORF">P8627_06450</name>
</gene>
<dbReference type="EMBL" id="CP122537">
    <property type="protein sequence ID" value="WGH80336.1"/>
    <property type="molecule type" value="Genomic_DNA"/>
</dbReference>
<keyword evidence="1" id="KW-0812">Transmembrane</keyword>
<evidence type="ECO:0000313" key="2">
    <source>
        <dbReference type="EMBL" id="WGH80336.1"/>
    </source>
</evidence>
<name>A0ABY8LG96_9RHOB</name>
<sequence>MVMRVEHEVHQRRKGRNFGILGVLLAFILIVFGVTVAKIQTGGFSEGFDHVARPGMLPVEEESQ</sequence>
<organism evidence="2 3">
    <name type="scientific">Jannaschia ovalis</name>
    <dbReference type="NCBI Taxonomy" id="3038773"/>
    <lineage>
        <taxon>Bacteria</taxon>
        <taxon>Pseudomonadati</taxon>
        <taxon>Pseudomonadota</taxon>
        <taxon>Alphaproteobacteria</taxon>
        <taxon>Rhodobacterales</taxon>
        <taxon>Roseobacteraceae</taxon>
        <taxon>Jannaschia</taxon>
    </lineage>
</organism>
<feature type="transmembrane region" description="Helical" evidence="1">
    <location>
        <begin position="20"/>
        <end position="39"/>
    </location>
</feature>
<evidence type="ECO:0008006" key="4">
    <source>
        <dbReference type="Google" id="ProtNLM"/>
    </source>
</evidence>
<keyword evidence="1" id="KW-0472">Membrane</keyword>
<keyword evidence="1" id="KW-1133">Transmembrane helix</keyword>
<reference evidence="2 3" key="1">
    <citation type="submission" date="2023-04" db="EMBL/GenBank/DDBJ databases">
        <title>Jannaschia ovalis sp. nov., a marine bacterium isolated from sea tidal flat.</title>
        <authorList>
            <person name="Kwon D.Y."/>
            <person name="Kim J.-J."/>
        </authorList>
    </citation>
    <scope>NUCLEOTIDE SEQUENCE [LARGE SCALE GENOMIC DNA]</scope>
    <source>
        <strain evidence="2 3">GRR-S6-38</strain>
    </source>
</reference>
<evidence type="ECO:0000256" key="1">
    <source>
        <dbReference type="SAM" id="Phobius"/>
    </source>
</evidence>
<dbReference type="Proteomes" id="UP001243420">
    <property type="component" value="Chromosome"/>
</dbReference>
<keyword evidence="3" id="KW-1185">Reference proteome</keyword>
<evidence type="ECO:0000313" key="3">
    <source>
        <dbReference type="Proteomes" id="UP001243420"/>
    </source>
</evidence>
<proteinExistence type="predicted"/>
<accession>A0ABY8LG96</accession>
<protein>
    <recommendedName>
        <fullName evidence="4">Cytochrome C oxidase assembly protein</fullName>
    </recommendedName>
</protein>